<dbReference type="InterPro" id="IPR011989">
    <property type="entry name" value="ARM-like"/>
</dbReference>
<dbReference type="GO" id="GO:0008017">
    <property type="term" value="F:microtubule binding"/>
    <property type="evidence" value="ECO:0007669"/>
    <property type="project" value="TreeGrafter"/>
</dbReference>
<dbReference type="VEuPathDB" id="FungiDB:H257_10352"/>
<evidence type="ECO:0000256" key="1">
    <source>
        <dbReference type="SAM" id="MobiDB-lite"/>
    </source>
</evidence>
<dbReference type="PANTHER" id="PTHR21567">
    <property type="entry name" value="CLASP"/>
    <property type="match status" value="1"/>
</dbReference>
<dbReference type="Gene3D" id="1.25.10.10">
    <property type="entry name" value="Leucine-rich Repeat Variant"/>
    <property type="match status" value="2"/>
</dbReference>
<reference evidence="3 4" key="1">
    <citation type="submission" date="2019-06" db="EMBL/GenBank/DDBJ databases">
        <title>Genomics analysis of Aphanomyces spp. identifies a new class of oomycete effector associated with host adaptation.</title>
        <authorList>
            <person name="Gaulin E."/>
        </authorList>
    </citation>
    <scope>NUCLEOTIDE SEQUENCE [LARGE SCALE GENOMIC DNA]</scope>
    <source>
        <strain evidence="3 4">E</strain>
    </source>
</reference>
<organism evidence="3 4">
    <name type="scientific">Aphanomyces astaci</name>
    <name type="common">Crayfish plague agent</name>
    <dbReference type="NCBI Taxonomy" id="112090"/>
    <lineage>
        <taxon>Eukaryota</taxon>
        <taxon>Sar</taxon>
        <taxon>Stramenopiles</taxon>
        <taxon>Oomycota</taxon>
        <taxon>Saprolegniomycetes</taxon>
        <taxon>Saprolegniales</taxon>
        <taxon>Verrucalvaceae</taxon>
        <taxon>Aphanomyces</taxon>
    </lineage>
</organism>
<dbReference type="PANTHER" id="PTHR21567:SF9">
    <property type="entry name" value="CLIP-ASSOCIATING PROTEIN"/>
    <property type="match status" value="1"/>
</dbReference>
<dbReference type="SUPFAM" id="SSF48371">
    <property type="entry name" value="ARM repeat"/>
    <property type="match status" value="1"/>
</dbReference>
<dbReference type="InterPro" id="IPR024395">
    <property type="entry name" value="CLASP_N_dom"/>
</dbReference>
<dbReference type="Proteomes" id="UP000469452">
    <property type="component" value="Unassembled WGS sequence"/>
</dbReference>
<accession>A0A6A5A6M8</accession>
<sequence>YVDTLVGLLPAMLLDAQADVRAASRKCFWAFHAQYESRALHVLHHQLDSSTQRRLQDDRQPCDTSTTSTSTSTAAGSVVSFPSRLAQPPPSMHASSHVKSGALRVENVDAVTSSLSSSSSSSAVASGPARVLSRKSVPLKDPDDASVQRVVQGPLRVLSTTSSSSSSSSTTTGVASSSSTGDHNPTTSSSLSAAAAGAKRVEFPSTAAMSTSVVASSHLAKSLPPPSGHNARHGDSATWIKGQYATEVEKDEMAILGLLDKADDALWLTRLAALDHLVQVVQSSSEEDGVVFFVASVKMVKLVQRRLGDSHYRVVHAALKLTLALLTASTSTTSTTSLPWKSILPKVFAKAVDVKDSVRLAAESVLNAFPTVVDASALAVAVASTMLDGIPAKVKAVVIAFMTPLVPLAVDVFSNTSFVRSLVVKIVLLVEHDGTS</sequence>
<proteinExistence type="predicted"/>
<dbReference type="Pfam" id="PF12348">
    <property type="entry name" value="CLASP_N"/>
    <property type="match status" value="1"/>
</dbReference>
<gene>
    <name evidence="3" type="ORF">AaE_008824</name>
</gene>
<feature type="domain" description="CLASP N-terminal" evidence="2">
    <location>
        <begin position="2"/>
        <end position="55"/>
    </location>
</feature>
<dbReference type="GO" id="GO:0005881">
    <property type="term" value="C:cytoplasmic microtubule"/>
    <property type="evidence" value="ECO:0007669"/>
    <property type="project" value="TreeGrafter"/>
</dbReference>
<name>A0A6A5A6M8_APHAT</name>
<dbReference type="AlphaFoldDB" id="A0A6A5A6M8"/>
<dbReference type="GO" id="GO:0000226">
    <property type="term" value="P:microtubule cytoskeleton organization"/>
    <property type="evidence" value="ECO:0007669"/>
    <property type="project" value="TreeGrafter"/>
</dbReference>
<dbReference type="GO" id="GO:0000278">
    <property type="term" value="P:mitotic cell cycle"/>
    <property type="evidence" value="ECO:0007669"/>
    <property type="project" value="UniProtKB-ARBA"/>
</dbReference>
<evidence type="ECO:0000313" key="3">
    <source>
        <dbReference type="EMBL" id="KAF0739132.1"/>
    </source>
</evidence>
<feature type="compositionally biased region" description="Low complexity" evidence="1">
    <location>
        <begin position="64"/>
        <end position="80"/>
    </location>
</feature>
<feature type="non-terminal residue" evidence="3">
    <location>
        <position position="436"/>
    </location>
</feature>
<evidence type="ECO:0000259" key="2">
    <source>
        <dbReference type="Pfam" id="PF12348"/>
    </source>
</evidence>
<feature type="compositionally biased region" description="Low complexity" evidence="1">
    <location>
        <begin position="159"/>
        <end position="180"/>
    </location>
</feature>
<dbReference type="EMBL" id="VJMI01014677">
    <property type="protein sequence ID" value="KAF0739132.1"/>
    <property type="molecule type" value="Genomic_DNA"/>
</dbReference>
<dbReference type="InterPro" id="IPR016024">
    <property type="entry name" value="ARM-type_fold"/>
</dbReference>
<feature type="non-terminal residue" evidence="3">
    <location>
        <position position="1"/>
    </location>
</feature>
<dbReference type="Pfam" id="PF21040">
    <property type="entry name" value="CEP104-like_TOG"/>
    <property type="match status" value="1"/>
</dbReference>
<feature type="region of interest" description="Disordered" evidence="1">
    <location>
        <begin position="114"/>
        <end position="193"/>
    </location>
</feature>
<comment type="caution">
    <text evidence="3">The sequence shown here is derived from an EMBL/GenBank/DDBJ whole genome shotgun (WGS) entry which is preliminary data.</text>
</comment>
<feature type="region of interest" description="Disordered" evidence="1">
    <location>
        <begin position="50"/>
        <end position="98"/>
    </location>
</feature>
<dbReference type="GO" id="GO:0005819">
    <property type="term" value="C:spindle"/>
    <property type="evidence" value="ECO:0007669"/>
    <property type="project" value="UniProtKB-ARBA"/>
</dbReference>
<evidence type="ECO:0000313" key="4">
    <source>
        <dbReference type="Proteomes" id="UP000469452"/>
    </source>
</evidence>
<protein>
    <recommendedName>
        <fullName evidence="2">CLASP N-terminal domain-containing protein</fullName>
    </recommendedName>
</protein>